<evidence type="ECO:0000313" key="2">
    <source>
        <dbReference type="Proteomes" id="UP000002313"/>
    </source>
</evidence>
<dbReference type="InterPro" id="IPR036915">
    <property type="entry name" value="Cyclin-like_sf"/>
</dbReference>
<dbReference type="GeneID" id="9698507"/>
<reference evidence="1 2" key="2">
    <citation type="journal article" date="2012" name="Proc. Natl. Acad. Sci. U.S.A.">
        <title>Gain and loss of multiple functionally related, horizontally transferred genes in the reduced genomes of two microsporidian parasites.</title>
        <authorList>
            <person name="Pombert J.-F."/>
            <person name="Selman M."/>
            <person name="Burki F."/>
            <person name="Bardell F.T."/>
            <person name="Farinelli L."/>
            <person name="Solter L.F."/>
            <person name="Whitman D.W."/>
            <person name="Weiss L.M."/>
            <person name="Corradi N."/>
            <person name="Keeling P.J."/>
        </authorList>
    </citation>
    <scope>NUCLEOTIDE SEQUENCE [LARGE SCALE GENOMIC DNA]</scope>
    <source>
        <strain evidence="1 2">ATCC 50506</strain>
    </source>
</reference>
<dbReference type="EMBL" id="CP001950">
    <property type="protein sequence ID" value="ADM12314.2"/>
    <property type="molecule type" value="Genomic_DNA"/>
</dbReference>
<proteinExistence type="predicted"/>
<dbReference type="RefSeq" id="XP_003073674.2">
    <property type="nucleotide sequence ID" value="XM_003073628.2"/>
</dbReference>
<organism evidence="1 2">
    <name type="scientific">Encephalitozoon intestinalis (strain ATCC 50506)</name>
    <name type="common">Microsporidian parasite</name>
    <name type="synonym">Septata intestinalis</name>
    <dbReference type="NCBI Taxonomy" id="876142"/>
    <lineage>
        <taxon>Eukaryota</taxon>
        <taxon>Fungi</taxon>
        <taxon>Fungi incertae sedis</taxon>
        <taxon>Microsporidia</taxon>
        <taxon>Unikaryonidae</taxon>
        <taxon>Encephalitozoon</taxon>
    </lineage>
</organism>
<evidence type="ECO:0000313" key="1">
    <source>
        <dbReference type="EMBL" id="ADM12314.2"/>
    </source>
</evidence>
<dbReference type="Proteomes" id="UP000002313">
    <property type="component" value="Chromosome IX"/>
</dbReference>
<keyword evidence="2" id="KW-1185">Reference proteome</keyword>
<dbReference type="VEuPathDB" id="MicrosporidiaDB:Eint_091870"/>
<dbReference type="KEGG" id="ein:Eint_091870"/>
<sequence>MENSVERIIGYRWEIIEACIKLDLPVTVRSTSIQIFDRAIGKMLRGKKEMRDVIYAIVIVASKCEDLHGNIDTLIKRLPGSNKKNIFNYESELFEVLDYNFHFPSLYLRMYGVLALLQEKGLIKVARDTPEATEGDKGEEIFVYSGEDCIVPCINKLWKLSVERMDKILILGREPYKEIELVYASLYFPCEMFGFLSFSFSKDNVIRLRNACESFRPPETK</sequence>
<dbReference type="SUPFAM" id="SSF47954">
    <property type="entry name" value="Cyclin-like"/>
    <property type="match status" value="1"/>
</dbReference>
<dbReference type="AlphaFoldDB" id="E0S971"/>
<accession>E0S971</accession>
<dbReference type="OrthoDB" id="2196255at2759"/>
<dbReference type="CDD" id="cd00043">
    <property type="entry name" value="CYCLIN_SF"/>
    <property type="match status" value="1"/>
</dbReference>
<name>E0S971_ENCIT</name>
<reference evidence="1 2" key="1">
    <citation type="journal article" date="2010" name="Nat. Commun.">
        <title>The complete sequence of the smallest known nuclear genome from the microsporidian Encephalitozoon intestinalis.</title>
        <authorList>
            <person name="Corradi N."/>
            <person name="Pombert J.-F."/>
            <person name="Farinelli L."/>
            <person name="Didier E.S."/>
            <person name="Keeling P.J."/>
        </authorList>
    </citation>
    <scope>NUCLEOTIDE SEQUENCE [LARGE SCALE GENOMIC DNA]</scope>
    <source>
        <strain evidence="1 2">ATCC 50506</strain>
    </source>
</reference>
<gene>
    <name evidence="1" type="ORF">Eint_091870</name>
</gene>
<dbReference type="Gene3D" id="1.10.472.10">
    <property type="entry name" value="Cyclin-like"/>
    <property type="match status" value="1"/>
</dbReference>
<protein>
    <submittedName>
        <fullName evidence="1">Nucleotide excision repair factor TFIIH/TFIIK subunit cyclin H-like protein</fullName>
    </submittedName>
</protein>
<dbReference type="HOGENOM" id="CLU_109008_0_0_1"/>